<gene>
    <name evidence="2" type="ORF">OG2516_01641</name>
</gene>
<dbReference type="InterPro" id="IPR051783">
    <property type="entry name" value="NAD(P)-dependent_oxidoreduct"/>
</dbReference>
<evidence type="ECO:0000259" key="1">
    <source>
        <dbReference type="Pfam" id="PF01370"/>
    </source>
</evidence>
<dbReference type="STRING" id="314256.OG2516_01641"/>
<accession>Q2CFW1</accession>
<dbReference type="Proteomes" id="UP000003635">
    <property type="component" value="Unassembled WGS sequence"/>
</dbReference>
<dbReference type="GO" id="GO:0004029">
    <property type="term" value="F:aldehyde dehydrogenase (NAD+) activity"/>
    <property type="evidence" value="ECO:0007669"/>
    <property type="project" value="TreeGrafter"/>
</dbReference>
<reference evidence="2 3" key="1">
    <citation type="journal article" date="2010" name="J. Bacteriol.">
        <title>Genome sequences of Oceanicola granulosus HTCC2516(T) and Oceanicola batsensis HTCC2597(TDelta).</title>
        <authorList>
            <person name="Thrash J.C."/>
            <person name="Cho J.C."/>
            <person name="Vergin K.L."/>
            <person name="Giovannoni S.J."/>
        </authorList>
    </citation>
    <scope>NUCLEOTIDE SEQUENCE [LARGE SCALE GENOMIC DNA]</scope>
    <source>
        <strain evidence="3">ATCC BAA-861 / DSM 15982 / KCTC 12143 / HTCC2516</strain>
    </source>
</reference>
<dbReference type="PANTHER" id="PTHR48079">
    <property type="entry name" value="PROTEIN YEEZ"/>
    <property type="match status" value="1"/>
</dbReference>
<dbReference type="SUPFAM" id="SSF51735">
    <property type="entry name" value="NAD(P)-binding Rossmann-fold domains"/>
    <property type="match status" value="1"/>
</dbReference>
<dbReference type="Gene3D" id="3.40.50.720">
    <property type="entry name" value="NAD(P)-binding Rossmann-like Domain"/>
    <property type="match status" value="1"/>
</dbReference>
<dbReference type="Pfam" id="PF01370">
    <property type="entry name" value="Epimerase"/>
    <property type="match status" value="1"/>
</dbReference>
<evidence type="ECO:0000313" key="2">
    <source>
        <dbReference type="EMBL" id="EAR51581.1"/>
    </source>
</evidence>
<dbReference type="eggNOG" id="COG0451">
    <property type="taxonomic scope" value="Bacteria"/>
</dbReference>
<dbReference type="InterPro" id="IPR001509">
    <property type="entry name" value="Epimerase_deHydtase"/>
</dbReference>
<dbReference type="OrthoDB" id="9801785at2"/>
<evidence type="ECO:0000313" key="3">
    <source>
        <dbReference type="Proteomes" id="UP000003635"/>
    </source>
</evidence>
<dbReference type="RefSeq" id="WP_007253860.1">
    <property type="nucleotide sequence ID" value="NZ_CH724107.1"/>
</dbReference>
<sequence length="339" mass="35942">MRCLVVGGTGFLGGAIADAATAAGHDVTILSRGRTVRGGSSVRTIRADRHGDLAPLRGEAFDWVFDSCAYTPASVRTLLEALPGLQRYVLVSSISTYGSYTAHVIETDPVPAPTEDDLATARAVPPGERASAMAYGAAYGPLKRGCELVAEEMLGARATALRVGLLVGAGDYTDRLTWWARRIDLAHGDRRRVPAPGPCDRAVQFIDVRDAADFALACAESAHGGVWNVTGRPMPMADLLAAARDAAGSPAELVWVDEARVVGAGVAPWVDMPLMAPALPQFRYFLQVDTARARSAGLACRPLRDTLARLLAWDRARRDVPLKGGLSAEQEAALLDGDD</sequence>
<keyword evidence="3" id="KW-1185">Reference proteome</keyword>
<dbReference type="AlphaFoldDB" id="Q2CFW1"/>
<dbReference type="PANTHER" id="PTHR48079:SF6">
    <property type="entry name" value="NAD(P)-BINDING DOMAIN-CONTAINING PROTEIN-RELATED"/>
    <property type="match status" value="1"/>
</dbReference>
<comment type="caution">
    <text evidence="2">The sequence shown here is derived from an EMBL/GenBank/DDBJ whole genome shotgun (WGS) entry which is preliminary data.</text>
</comment>
<organism evidence="2 3">
    <name type="scientific">Oceanicola granulosus (strain ATCC BAA-861 / DSM 15982 / KCTC 12143 / HTCC2516)</name>
    <dbReference type="NCBI Taxonomy" id="314256"/>
    <lineage>
        <taxon>Bacteria</taxon>
        <taxon>Pseudomonadati</taxon>
        <taxon>Pseudomonadota</taxon>
        <taxon>Alphaproteobacteria</taxon>
        <taxon>Rhodobacterales</taxon>
        <taxon>Roseobacteraceae</taxon>
        <taxon>Oceanicola</taxon>
    </lineage>
</organism>
<proteinExistence type="predicted"/>
<dbReference type="InterPro" id="IPR036291">
    <property type="entry name" value="NAD(P)-bd_dom_sf"/>
</dbReference>
<dbReference type="GO" id="GO:0005737">
    <property type="term" value="C:cytoplasm"/>
    <property type="evidence" value="ECO:0007669"/>
    <property type="project" value="TreeGrafter"/>
</dbReference>
<feature type="domain" description="NAD-dependent epimerase/dehydratase" evidence="1">
    <location>
        <begin position="75"/>
        <end position="229"/>
    </location>
</feature>
<protein>
    <recommendedName>
        <fullName evidence="1">NAD-dependent epimerase/dehydratase domain-containing protein</fullName>
    </recommendedName>
</protein>
<dbReference type="HOGENOM" id="CLU_061176_0_1_5"/>
<name>Q2CFW1_OCEGH</name>
<dbReference type="EMBL" id="AAOT01000011">
    <property type="protein sequence ID" value="EAR51581.1"/>
    <property type="molecule type" value="Genomic_DNA"/>
</dbReference>